<accession>A0A3B1DK62</accession>
<protein>
    <submittedName>
        <fullName evidence="1">Uncharacterized protein</fullName>
    </submittedName>
</protein>
<organism evidence="1">
    <name type="scientific">hydrothermal vent metagenome</name>
    <dbReference type="NCBI Taxonomy" id="652676"/>
    <lineage>
        <taxon>unclassified sequences</taxon>
        <taxon>metagenomes</taxon>
        <taxon>ecological metagenomes</taxon>
    </lineage>
</organism>
<reference evidence="1" key="1">
    <citation type="submission" date="2018-06" db="EMBL/GenBank/DDBJ databases">
        <authorList>
            <person name="Zhirakovskaya E."/>
        </authorList>
    </citation>
    <scope>NUCLEOTIDE SEQUENCE</scope>
</reference>
<dbReference type="AlphaFoldDB" id="A0A3B1DK62"/>
<name>A0A3B1DK62_9ZZZZ</name>
<proteinExistence type="predicted"/>
<evidence type="ECO:0000313" key="1">
    <source>
        <dbReference type="EMBL" id="VAX39301.1"/>
    </source>
</evidence>
<dbReference type="EMBL" id="UOGK01000218">
    <property type="protein sequence ID" value="VAX39301.1"/>
    <property type="molecule type" value="Genomic_DNA"/>
</dbReference>
<sequence>MEHKPTEHDGKLALRDHIAAKADEARLRYGLYIDAETIIRMLDDRTVVRFPVGVRFDASGLEPGEPAYPMPLGERPSEGFCLFIHPALEEQTDLLPLVIAYYIASINYGEIVTSEEAELFGATLLGLEIDTYYQAMCEITDALPSAAQSAGDRDQ</sequence>
<gene>
    <name evidence="1" type="ORF">MNBD_PLANCTO03-919</name>
</gene>